<protein>
    <submittedName>
        <fullName evidence="1">Putative casein kinase II subunit beta-4</fullName>
    </submittedName>
</protein>
<sequence length="26" mass="3258">MNETIKHLSRRFYQLSLFFCEHIGMR</sequence>
<dbReference type="AlphaFoldDB" id="A0A2P2MJ66"/>
<reference evidence="1" key="1">
    <citation type="submission" date="2018-02" db="EMBL/GenBank/DDBJ databases">
        <title>Rhizophora mucronata_Transcriptome.</title>
        <authorList>
            <person name="Meera S.P."/>
            <person name="Sreeshan A."/>
            <person name="Augustine A."/>
        </authorList>
    </citation>
    <scope>NUCLEOTIDE SEQUENCE</scope>
    <source>
        <tissue evidence="1">Leaf</tissue>
    </source>
</reference>
<evidence type="ECO:0000313" key="1">
    <source>
        <dbReference type="EMBL" id="MBX30273.1"/>
    </source>
</evidence>
<accession>A0A2P2MJ66</accession>
<keyword evidence="1" id="KW-0808">Transferase</keyword>
<keyword evidence="1" id="KW-0418">Kinase</keyword>
<dbReference type="GO" id="GO:0016301">
    <property type="term" value="F:kinase activity"/>
    <property type="evidence" value="ECO:0007669"/>
    <property type="project" value="UniProtKB-KW"/>
</dbReference>
<name>A0A2P2MJ66_RHIMU</name>
<dbReference type="EMBL" id="GGEC01049789">
    <property type="protein sequence ID" value="MBX30273.1"/>
    <property type="molecule type" value="Transcribed_RNA"/>
</dbReference>
<organism evidence="1">
    <name type="scientific">Rhizophora mucronata</name>
    <name type="common">Asiatic mangrove</name>
    <dbReference type="NCBI Taxonomy" id="61149"/>
    <lineage>
        <taxon>Eukaryota</taxon>
        <taxon>Viridiplantae</taxon>
        <taxon>Streptophyta</taxon>
        <taxon>Embryophyta</taxon>
        <taxon>Tracheophyta</taxon>
        <taxon>Spermatophyta</taxon>
        <taxon>Magnoliopsida</taxon>
        <taxon>eudicotyledons</taxon>
        <taxon>Gunneridae</taxon>
        <taxon>Pentapetalae</taxon>
        <taxon>rosids</taxon>
        <taxon>fabids</taxon>
        <taxon>Malpighiales</taxon>
        <taxon>Rhizophoraceae</taxon>
        <taxon>Rhizophora</taxon>
    </lineage>
</organism>
<proteinExistence type="predicted"/>